<accession>X1CHC6</accession>
<feature type="non-terminal residue" evidence="1">
    <location>
        <position position="1"/>
    </location>
</feature>
<dbReference type="EMBL" id="BART01016589">
    <property type="protein sequence ID" value="GAG83641.1"/>
    <property type="molecule type" value="Genomic_DNA"/>
</dbReference>
<sequence length="43" mass="4991">EKIEFLYEQPESKAIGYKEPKGPVEIPPAWLEFLGLRENNRSS</sequence>
<comment type="caution">
    <text evidence="1">The sequence shown here is derived from an EMBL/GenBank/DDBJ whole genome shotgun (WGS) entry which is preliminary data.</text>
</comment>
<name>X1CHC6_9ZZZZ</name>
<evidence type="ECO:0000313" key="1">
    <source>
        <dbReference type="EMBL" id="GAG83641.1"/>
    </source>
</evidence>
<organism evidence="1">
    <name type="scientific">marine sediment metagenome</name>
    <dbReference type="NCBI Taxonomy" id="412755"/>
    <lineage>
        <taxon>unclassified sequences</taxon>
        <taxon>metagenomes</taxon>
        <taxon>ecological metagenomes</taxon>
    </lineage>
</organism>
<protein>
    <submittedName>
        <fullName evidence="1">Uncharacterized protein</fullName>
    </submittedName>
</protein>
<dbReference type="AlphaFoldDB" id="X1CHC6"/>
<gene>
    <name evidence="1" type="ORF">S01H4_31855</name>
</gene>
<proteinExistence type="predicted"/>
<reference evidence="1" key="1">
    <citation type="journal article" date="2014" name="Front. Microbiol.">
        <title>High frequency of phylogenetically diverse reductive dehalogenase-homologous genes in deep subseafloor sedimentary metagenomes.</title>
        <authorList>
            <person name="Kawai M."/>
            <person name="Futagami T."/>
            <person name="Toyoda A."/>
            <person name="Takaki Y."/>
            <person name="Nishi S."/>
            <person name="Hori S."/>
            <person name="Arai W."/>
            <person name="Tsubouchi T."/>
            <person name="Morono Y."/>
            <person name="Uchiyama I."/>
            <person name="Ito T."/>
            <person name="Fujiyama A."/>
            <person name="Inagaki F."/>
            <person name="Takami H."/>
        </authorList>
    </citation>
    <scope>NUCLEOTIDE SEQUENCE</scope>
    <source>
        <strain evidence="1">Expedition CK06-06</strain>
    </source>
</reference>